<accession>A0ABU3DD40</accession>
<organism evidence="1 2">
    <name type="scientific">Tropicimonas omnivorans</name>
    <dbReference type="NCBI Taxonomy" id="3075590"/>
    <lineage>
        <taxon>Bacteria</taxon>
        <taxon>Pseudomonadati</taxon>
        <taxon>Pseudomonadota</taxon>
        <taxon>Alphaproteobacteria</taxon>
        <taxon>Rhodobacterales</taxon>
        <taxon>Roseobacteraceae</taxon>
        <taxon>Tropicimonas</taxon>
    </lineage>
</organism>
<evidence type="ECO:0000313" key="1">
    <source>
        <dbReference type="EMBL" id="MDT0681618.1"/>
    </source>
</evidence>
<protein>
    <submittedName>
        <fullName evidence="1">Uncharacterized protein</fullName>
    </submittedName>
</protein>
<dbReference type="RefSeq" id="WP_311689391.1">
    <property type="nucleotide sequence ID" value="NZ_JAVRHL010000001.1"/>
</dbReference>
<dbReference type="Proteomes" id="UP001265259">
    <property type="component" value="Unassembled WGS sequence"/>
</dbReference>
<keyword evidence="2" id="KW-1185">Reference proteome</keyword>
<evidence type="ECO:0000313" key="2">
    <source>
        <dbReference type="Proteomes" id="UP001265259"/>
    </source>
</evidence>
<proteinExistence type="predicted"/>
<gene>
    <name evidence="1" type="ORF">RM543_02890</name>
</gene>
<sequence>MKQLHTSDTTELMKADELPREALAIVEELKLPEGRMTIGSLEMHSRRLFPIG</sequence>
<comment type="caution">
    <text evidence="1">The sequence shown here is derived from an EMBL/GenBank/DDBJ whole genome shotgun (WGS) entry which is preliminary data.</text>
</comment>
<dbReference type="EMBL" id="JAVRHL010000001">
    <property type="protein sequence ID" value="MDT0681618.1"/>
    <property type="molecule type" value="Genomic_DNA"/>
</dbReference>
<name>A0ABU3DD40_9RHOB</name>
<reference evidence="1 2" key="1">
    <citation type="submission" date="2023-09" db="EMBL/GenBank/DDBJ databases">
        <authorList>
            <person name="Rey-Velasco X."/>
        </authorList>
    </citation>
    <scope>NUCLEOTIDE SEQUENCE [LARGE SCALE GENOMIC DNA]</scope>
    <source>
        <strain evidence="1 2">F158</strain>
    </source>
</reference>